<sequence length="984" mass="107421">MSASVMASPSKRRSAMGGALSEASMRTTRSMARLAGGFDNVPLSSESKRSDVASCQPSKHRSHQYHLQHTYHHHHHGLGASDDLPSEESSYHDRKTRREREVSTTALTRTESRRARMGDQGQVALRSEPDQQRTSHCRLSRAVRTSNSTRESGTETVKADLETEPRESRTASREKSTSSNRHAVKEQDVRISSRSSYTRPSMVQDLERDRTVSDLARDSSSTRDSRRDFSSLSRIDARTEGTQIRAAKEVLSTQTLSSSPRKSTRSGSCSPTKQLTMPSPFNLACREKAVEVPANGVGSTNKRSHNALTPSTSEEFAHVRDSSMPTTSGFTRTTSTYTSRPLSKALRGPDPSEARSPENRISSRQGERLRRNVFPVEREEGDRKVMKEEEDQHPSSQTLLASTANNDSQPPGFSPSRKPINLLTLRPSPGKARRGMFKHDSDSEEEQQEQDSDPEKEGGKETLLTRGPLSKAMSPPKRHVNAADKVMHSAATRSSIEKQSSSSSSSSSKTLLSSETADALANLEASLAKLGKPSQRRHQSWVPKKEDPCSPPKRSLPDHKPRAPSPKKEQVFKAMPIVRSQERNSTNPFLSGTINKTRHDEDEGEKNDADAFKVPAIPGPANPLLDSSNARYRHRASRSVRDLPVTLDPATDEAREKPRAAIQAVEVKVERENMGMDSASVKRESDAILASAAEAKRKAELKAARRRSMHSILSFGGGGPSTSSSSSAARREALTSASGTSDPPSSKDSADGTKGDKDSVKANKDSAESEKEARRAAKAARRRSLYTYVPVKREDAQGGEIGDQSTGNVSSGFCIGSTSIHLDPDQHGSSSTAGSKPLVTKRFLKGLTILVDVRDQDGEDANAVWVEMLKSCGAKVLVRPPSASSSSSSSAGGVPVEQQRLLSHIVYKSGKPSTMHAYRAHPEPKPFVVGVSWVVKCLELGNKVDERDYVIEVGKEAIFGHRRRSSMAPRQAPIMASPPRLSRE</sequence>
<keyword evidence="2" id="KW-1185">Reference proteome</keyword>
<evidence type="ECO:0000313" key="1">
    <source>
        <dbReference type="EMBL" id="PWN52308.1"/>
    </source>
</evidence>
<dbReference type="EMBL" id="KZ819785">
    <property type="protein sequence ID" value="PWN52308.1"/>
    <property type="molecule type" value="Genomic_DNA"/>
</dbReference>
<protein>
    <submittedName>
        <fullName evidence="1">Uncharacterized protein</fullName>
    </submittedName>
</protein>
<proteinExistence type="predicted"/>
<name>A0ACD0P2H2_9BASI</name>
<dbReference type="Proteomes" id="UP000245626">
    <property type="component" value="Unassembled WGS sequence"/>
</dbReference>
<evidence type="ECO:0000313" key="2">
    <source>
        <dbReference type="Proteomes" id="UP000245626"/>
    </source>
</evidence>
<reference evidence="1 2" key="1">
    <citation type="journal article" date="2018" name="Mol. Biol. Evol.">
        <title>Broad Genomic Sampling Reveals a Smut Pathogenic Ancestry of the Fungal Clade Ustilaginomycotina.</title>
        <authorList>
            <person name="Kijpornyongpan T."/>
            <person name="Mondo S.J."/>
            <person name="Barry K."/>
            <person name="Sandor L."/>
            <person name="Lee J."/>
            <person name="Lipzen A."/>
            <person name="Pangilinan J."/>
            <person name="LaButti K."/>
            <person name="Hainaut M."/>
            <person name="Henrissat B."/>
            <person name="Grigoriev I.V."/>
            <person name="Spatafora J.W."/>
            <person name="Aime M.C."/>
        </authorList>
    </citation>
    <scope>NUCLEOTIDE SEQUENCE [LARGE SCALE GENOMIC DNA]</scope>
    <source>
        <strain evidence="1 2">SA 807</strain>
    </source>
</reference>
<organism evidence="1 2">
    <name type="scientific">Violaceomyces palustris</name>
    <dbReference type="NCBI Taxonomy" id="1673888"/>
    <lineage>
        <taxon>Eukaryota</taxon>
        <taxon>Fungi</taxon>
        <taxon>Dikarya</taxon>
        <taxon>Basidiomycota</taxon>
        <taxon>Ustilaginomycotina</taxon>
        <taxon>Ustilaginomycetes</taxon>
        <taxon>Violaceomycetales</taxon>
        <taxon>Violaceomycetaceae</taxon>
        <taxon>Violaceomyces</taxon>
    </lineage>
</organism>
<gene>
    <name evidence="1" type="ORF">IE53DRAFT_7210</name>
</gene>
<accession>A0ACD0P2H2</accession>